<keyword evidence="5" id="KW-0456">Lyase</keyword>
<protein>
    <recommendedName>
        <fullName evidence="3">L-serine ammonia-lyase</fullName>
        <ecNumber evidence="3">4.3.1.17</ecNumber>
    </recommendedName>
</protein>
<dbReference type="AlphaFoldDB" id="A0AAN8KAL2"/>
<dbReference type="PANTHER" id="PTHR48078:SF2">
    <property type="entry name" value="CATABOLIC L-SERINE_THREONINE DEHYDRATASE"/>
    <property type="match status" value="1"/>
</dbReference>
<evidence type="ECO:0000256" key="2">
    <source>
        <dbReference type="ARBA" id="ARBA00010869"/>
    </source>
</evidence>
<dbReference type="GO" id="GO:0004794">
    <property type="term" value="F:threonine deaminase activity"/>
    <property type="evidence" value="ECO:0007669"/>
    <property type="project" value="TreeGrafter"/>
</dbReference>
<keyword evidence="4" id="KW-0663">Pyridoxal phosphate</keyword>
<dbReference type="GO" id="GO:0006567">
    <property type="term" value="P:L-threonine catabolic process"/>
    <property type="evidence" value="ECO:0007669"/>
    <property type="project" value="TreeGrafter"/>
</dbReference>
<comment type="catalytic activity">
    <reaction evidence="6">
        <text>L-serine = pyruvate + NH4(+)</text>
        <dbReference type="Rhea" id="RHEA:19169"/>
        <dbReference type="ChEBI" id="CHEBI:15361"/>
        <dbReference type="ChEBI" id="CHEBI:28938"/>
        <dbReference type="ChEBI" id="CHEBI:33384"/>
        <dbReference type="EC" id="4.3.1.17"/>
    </reaction>
</comment>
<accession>A0AAN8KAL2</accession>
<dbReference type="InterPro" id="IPR050147">
    <property type="entry name" value="Ser/Thr_Dehydratase"/>
</dbReference>
<dbReference type="GO" id="GO:0003941">
    <property type="term" value="F:L-serine ammonia-lyase activity"/>
    <property type="evidence" value="ECO:0007669"/>
    <property type="project" value="UniProtKB-EC"/>
</dbReference>
<evidence type="ECO:0000313" key="8">
    <source>
        <dbReference type="Proteomes" id="UP001347796"/>
    </source>
</evidence>
<dbReference type="PANTHER" id="PTHR48078">
    <property type="entry name" value="THREONINE DEHYDRATASE, MITOCHONDRIAL-RELATED"/>
    <property type="match status" value="1"/>
</dbReference>
<dbReference type="InterPro" id="IPR036052">
    <property type="entry name" value="TrpB-like_PALP_sf"/>
</dbReference>
<dbReference type="GO" id="GO:0009097">
    <property type="term" value="P:isoleucine biosynthetic process"/>
    <property type="evidence" value="ECO:0007669"/>
    <property type="project" value="TreeGrafter"/>
</dbReference>
<name>A0AAN8KAL2_PATCE</name>
<dbReference type="Gene3D" id="3.40.50.1100">
    <property type="match status" value="1"/>
</dbReference>
<dbReference type="Proteomes" id="UP001347796">
    <property type="component" value="Unassembled WGS sequence"/>
</dbReference>
<evidence type="ECO:0000313" key="7">
    <source>
        <dbReference type="EMBL" id="KAK6192326.1"/>
    </source>
</evidence>
<gene>
    <name evidence="7" type="ORF">SNE40_003811</name>
</gene>
<reference evidence="7 8" key="1">
    <citation type="submission" date="2024-01" db="EMBL/GenBank/DDBJ databases">
        <title>The genome of the rayed Mediterranean limpet Patella caerulea (Linnaeus, 1758).</title>
        <authorList>
            <person name="Anh-Thu Weber A."/>
            <person name="Halstead-Nussloch G."/>
        </authorList>
    </citation>
    <scope>NUCLEOTIDE SEQUENCE [LARGE SCALE GENOMIC DNA]</scope>
    <source>
        <strain evidence="7">AATW-2023a</strain>
        <tissue evidence="7">Whole specimen</tissue>
    </source>
</reference>
<dbReference type="GO" id="GO:0006565">
    <property type="term" value="P:L-serine catabolic process"/>
    <property type="evidence" value="ECO:0007669"/>
    <property type="project" value="TreeGrafter"/>
</dbReference>
<evidence type="ECO:0000256" key="6">
    <source>
        <dbReference type="ARBA" id="ARBA00049406"/>
    </source>
</evidence>
<evidence type="ECO:0000256" key="4">
    <source>
        <dbReference type="ARBA" id="ARBA00022898"/>
    </source>
</evidence>
<dbReference type="EC" id="4.3.1.17" evidence="3"/>
<comment type="caution">
    <text evidence="7">The sequence shown here is derived from an EMBL/GenBank/DDBJ whole genome shotgun (WGS) entry which is preliminary data.</text>
</comment>
<evidence type="ECO:0000256" key="3">
    <source>
        <dbReference type="ARBA" id="ARBA00012093"/>
    </source>
</evidence>
<organism evidence="7 8">
    <name type="scientific">Patella caerulea</name>
    <name type="common">Rayed Mediterranean limpet</name>
    <dbReference type="NCBI Taxonomy" id="87958"/>
    <lineage>
        <taxon>Eukaryota</taxon>
        <taxon>Metazoa</taxon>
        <taxon>Spiralia</taxon>
        <taxon>Lophotrochozoa</taxon>
        <taxon>Mollusca</taxon>
        <taxon>Gastropoda</taxon>
        <taxon>Patellogastropoda</taxon>
        <taxon>Patelloidea</taxon>
        <taxon>Patellidae</taxon>
        <taxon>Patella</taxon>
    </lineage>
</organism>
<dbReference type="EMBL" id="JAZGQO010000002">
    <property type="protein sequence ID" value="KAK6192326.1"/>
    <property type="molecule type" value="Genomic_DNA"/>
</dbReference>
<keyword evidence="8" id="KW-1185">Reference proteome</keyword>
<evidence type="ECO:0000256" key="1">
    <source>
        <dbReference type="ARBA" id="ARBA00001933"/>
    </source>
</evidence>
<proteinExistence type="inferred from homology"/>
<comment type="similarity">
    <text evidence="2">Belongs to the serine/threonine dehydratase family.</text>
</comment>
<dbReference type="SUPFAM" id="SSF53686">
    <property type="entry name" value="Tryptophan synthase beta subunit-like PLP-dependent enzymes"/>
    <property type="match status" value="1"/>
</dbReference>
<evidence type="ECO:0000256" key="5">
    <source>
        <dbReference type="ARBA" id="ARBA00023239"/>
    </source>
</evidence>
<comment type="cofactor">
    <cofactor evidence="1">
        <name>pyridoxal 5'-phosphate</name>
        <dbReference type="ChEBI" id="CHEBI:597326"/>
    </cofactor>
</comment>
<sequence length="119" mass="12796">MPTSKDDVTSVYFSVAKCVEALAVSSRTFDNYKIQKPPILSTVVPDSGAVSACPKFADDHRYLVEPACGATLSAIYSNVTQRLQEEGKLGTVSNALVIVCGGSSVTLELLQKWKKNLNL</sequence>